<organism evidence="1 2">
    <name type="scientific">Dibothriocephalus latus</name>
    <name type="common">Fish tapeworm</name>
    <name type="synonym">Diphyllobothrium latum</name>
    <dbReference type="NCBI Taxonomy" id="60516"/>
    <lineage>
        <taxon>Eukaryota</taxon>
        <taxon>Metazoa</taxon>
        <taxon>Spiralia</taxon>
        <taxon>Lophotrochozoa</taxon>
        <taxon>Platyhelminthes</taxon>
        <taxon>Cestoda</taxon>
        <taxon>Eucestoda</taxon>
        <taxon>Diphyllobothriidea</taxon>
        <taxon>Diphyllobothriidae</taxon>
        <taxon>Dibothriocephalus</taxon>
    </lineage>
</organism>
<gene>
    <name evidence="1" type="ORF">DILT_LOCUS17971</name>
</gene>
<protein>
    <submittedName>
        <fullName evidence="1">Uncharacterized protein</fullName>
    </submittedName>
</protein>
<accession>A0A3P7NRA1</accession>
<proteinExistence type="predicted"/>
<sequence>MLMSWSTTFAIVIPIWWMAVRLSVLAAPPWSPPWSPMSSCRLTCED</sequence>
<dbReference type="AlphaFoldDB" id="A0A3P7NRA1"/>
<evidence type="ECO:0000313" key="1">
    <source>
        <dbReference type="EMBL" id="VDN39663.1"/>
    </source>
</evidence>
<keyword evidence="2" id="KW-1185">Reference proteome</keyword>
<evidence type="ECO:0000313" key="2">
    <source>
        <dbReference type="Proteomes" id="UP000281553"/>
    </source>
</evidence>
<dbReference type="EMBL" id="UYRU01096207">
    <property type="protein sequence ID" value="VDN39663.1"/>
    <property type="molecule type" value="Genomic_DNA"/>
</dbReference>
<name>A0A3P7NRA1_DIBLA</name>
<feature type="non-terminal residue" evidence="1">
    <location>
        <position position="46"/>
    </location>
</feature>
<dbReference type="Proteomes" id="UP000281553">
    <property type="component" value="Unassembled WGS sequence"/>
</dbReference>
<reference evidence="1 2" key="1">
    <citation type="submission" date="2018-11" db="EMBL/GenBank/DDBJ databases">
        <authorList>
            <consortium name="Pathogen Informatics"/>
        </authorList>
    </citation>
    <scope>NUCLEOTIDE SEQUENCE [LARGE SCALE GENOMIC DNA]</scope>
</reference>